<comment type="caution">
    <text evidence="3">The sequence shown here is derived from an EMBL/GenBank/DDBJ whole genome shotgun (WGS) entry which is preliminary data.</text>
</comment>
<keyword evidence="4" id="KW-1185">Reference proteome</keyword>
<dbReference type="Proteomes" id="UP001548590">
    <property type="component" value="Unassembled WGS sequence"/>
</dbReference>
<evidence type="ECO:0000259" key="2">
    <source>
        <dbReference type="Pfam" id="PF11790"/>
    </source>
</evidence>
<name>A0ABV2CTQ2_9RHOO</name>
<evidence type="ECO:0000313" key="3">
    <source>
        <dbReference type="EMBL" id="MET1491276.1"/>
    </source>
</evidence>
<keyword evidence="1" id="KW-0732">Signal</keyword>
<proteinExistence type="predicted"/>
<dbReference type="SUPFAM" id="SSF51445">
    <property type="entry name" value="(Trans)glycosidases"/>
    <property type="match status" value="1"/>
</dbReference>
<dbReference type="InterPro" id="IPR053183">
    <property type="entry name" value="ASL1"/>
</dbReference>
<dbReference type="RefSeq" id="WP_345930304.1">
    <property type="nucleotide sequence ID" value="NZ_JBDIVF010000016.1"/>
</dbReference>
<sequence>MTRRILPALLLSLVLAACGGGGGGGGGAESPATSASSAASSRASSSVASSVASSRSSSSAASSASSSSAGVVTKSAKRGIAYDLASTADLSVLAPGVSWWYNWSPKPASSVPADYRSRYAMDFIPMLWNGNFDASAVEAWLLANPQVKYMLVMNEPNLTNQANLTPAQAAALWPGYEAVAAHTGVKIVGPAITWGTMSGYADPVVWMDAFYAAYRAANGNRDPQIDYLAFHWYDYGIAAQLDRLAKYGKPFWVTEFANWHTGDGSAAIDSVARQKAQMADMVATLEARSDVFRYAWFTGRWSTDTHYTSLLGADGQLTELGSYYLSLPW</sequence>
<reference evidence="3 4" key="1">
    <citation type="submission" date="2024-07" db="EMBL/GenBank/DDBJ databases">
        <title>Uliginosibacterium paludis KCTC:42655.</title>
        <authorList>
            <person name="Kim M.K."/>
        </authorList>
    </citation>
    <scope>NUCLEOTIDE SEQUENCE [LARGE SCALE GENOMIC DNA]</scope>
    <source>
        <strain evidence="3 4">KCTC 42655</strain>
    </source>
</reference>
<dbReference type="PANTHER" id="PTHR34154">
    <property type="entry name" value="ALKALI-SENSITIVE LINKAGE PROTEIN 1"/>
    <property type="match status" value="1"/>
</dbReference>
<dbReference type="PANTHER" id="PTHR34154:SF3">
    <property type="entry name" value="ALKALI-SENSITIVE LINKAGE PROTEIN 1"/>
    <property type="match status" value="1"/>
</dbReference>
<evidence type="ECO:0000313" key="4">
    <source>
        <dbReference type="Proteomes" id="UP001548590"/>
    </source>
</evidence>
<evidence type="ECO:0000256" key="1">
    <source>
        <dbReference type="SAM" id="SignalP"/>
    </source>
</evidence>
<accession>A0ABV2CTQ2</accession>
<dbReference type="InterPro" id="IPR017853">
    <property type="entry name" value="GH"/>
</dbReference>
<dbReference type="Pfam" id="PF11790">
    <property type="entry name" value="Glyco_hydro_cc"/>
    <property type="match status" value="1"/>
</dbReference>
<dbReference type="GO" id="GO:0016787">
    <property type="term" value="F:hydrolase activity"/>
    <property type="evidence" value="ECO:0007669"/>
    <property type="project" value="UniProtKB-KW"/>
</dbReference>
<protein>
    <submittedName>
        <fullName evidence="3">Glycosyl hydrolase</fullName>
    </submittedName>
</protein>
<dbReference type="Gene3D" id="3.20.20.80">
    <property type="entry name" value="Glycosidases"/>
    <property type="match status" value="1"/>
</dbReference>
<feature type="signal peptide" evidence="1">
    <location>
        <begin position="1"/>
        <end position="19"/>
    </location>
</feature>
<dbReference type="EMBL" id="JBEWLZ010000010">
    <property type="protein sequence ID" value="MET1491276.1"/>
    <property type="molecule type" value="Genomic_DNA"/>
</dbReference>
<feature type="domain" description="Asl1-like glycosyl hydrolase catalytic" evidence="2">
    <location>
        <begin position="79"/>
        <end position="324"/>
    </location>
</feature>
<keyword evidence="3" id="KW-0378">Hydrolase</keyword>
<dbReference type="InterPro" id="IPR024655">
    <property type="entry name" value="Asl1_glyco_hydro_catalytic"/>
</dbReference>
<feature type="chain" id="PRO_5045178297" evidence="1">
    <location>
        <begin position="20"/>
        <end position="329"/>
    </location>
</feature>
<organism evidence="3 4">
    <name type="scientific">Uliginosibacterium paludis</name>
    <dbReference type="NCBI Taxonomy" id="1615952"/>
    <lineage>
        <taxon>Bacteria</taxon>
        <taxon>Pseudomonadati</taxon>
        <taxon>Pseudomonadota</taxon>
        <taxon>Betaproteobacteria</taxon>
        <taxon>Rhodocyclales</taxon>
        <taxon>Zoogloeaceae</taxon>
        <taxon>Uliginosibacterium</taxon>
    </lineage>
</organism>
<dbReference type="PROSITE" id="PS51257">
    <property type="entry name" value="PROKAR_LIPOPROTEIN"/>
    <property type="match status" value="1"/>
</dbReference>
<gene>
    <name evidence="3" type="ORF">ABVT11_15660</name>
</gene>